<reference evidence="2" key="1">
    <citation type="submission" date="2025-08" db="UniProtKB">
        <authorList>
            <consortium name="RefSeq"/>
        </authorList>
    </citation>
    <scope>IDENTIFICATION</scope>
</reference>
<dbReference type="OrthoDB" id="10285390at2759"/>
<protein>
    <submittedName>
        <fullName evidence="2">Uncharacterized protein LOC106055143</fullName>
    </submittedName>
</protein>
<name>A0A9W2YXZ0_BIOGL</name>
<organism evidence="1 2">
    <name type="scientific">Biomphalaria glabrata</name>
    <name type="common">Bloodfluke planorb</name>
    <name type="synonym">Freshwater snail</name>
    <dbReference type="NCBI Taxonomy" id="6526"/>
    <lineage>
        <taxon>Eukaryota</taxon>
        <taxon>Metazoa</taxon>
        <taxon>Spiralia</taxon>
        <taxon>Lophotrochozoa</taxon>
        <taxon>Mollusca</taxon>
        <taxon>Gastropoda</taxon>
        <taxon>Heterobranchia</taxon>
        <taxon>Euthyneura</taxon>
        <taxon>Panpulmonata</taxon>
        <taxon>Hygrophila</taxon>
        <taxon>Lymnaeoidea</taxon>
        <taxon>Planorbidae</taxon>
        <taxon>Biomphalaria</taxon>
    </lineage>
</organism>
<dbReference type="AlphaFoldDB" id="A0A9W2YXZ0"/>
<dbReference type="RefSeq" id="XP_055867636.1">
    <property type="nucleotide sequence ID" value="XM_056011661.1"/>
</dbReference>
<proteinExistence type="predicted"/>
<evidence type="ECO:0000313" key="2">
    <source>
        <dbReference type="RefSeq" id="XP_055867636.1"/>
    </source>
</evidence>
<evidence type="ECO:0000313" key="1">
    <source>
        <dbReference type="Proteomes" id="UP001165740"/>
    </source>
</evidence>
<sequence>MLAKMLINGHFLWIVIAYIYCLIPREINCQIEIQVALVGKYIRLTDLPCEGFLISNLDRIIVTGRIKMAYSTWRYKYFFGFEIYGIGGQSYSCRPRYEDVCKNGVGVWKTSECYCDFIEGPYMYVRFNKTVEKYMNKAAVSLWWGKYSYAFKSRPLLIADNISDFEDIPESCFKNEVIFKYRSRNKGTKPNVLWSLAYSILICSVLNKLMW</sequence>
<keyword evidence="1" id="KW-1185">Reference proteome</keyword>
<dbReference type="GeneID" id="106055143"/>
<accession>A0A9W2YXZ0</accession>
<gene>
    <name evidence="2" type="primary">LOC106055143</name>
</gene>
<dbReference type="Proteomes" id="UP001165740">
    <property type="component" value="Chromosome 14"/>
</dbReference>